<dbReference type="SMART" id="SM00155">
    <property type="entry name" value="PLDc"/>
    <property type="match status" value="2"/>
</dbReference>
<evidence type="ECO:0000313" key="1">
    <source>
        <dbReference type="EMBL" id="MET1256198.1"/>
    </source>
</evidence>
<gene>
    <name evidence="1" type="primary">pssA</name>
    <name evidence="1" type="ORF">ABVT43_13745</name>
</gene>
<dbReference type="GO" id="GO:0003882">
    <property type="term" value="F:CDP-diacylglycerol-serine O-phosphatidyltransferase activity"/>
    <property type="evidence" value="ECO:0007669"/>
    <property type="project" value="UniProtKB-EC"/>
</dbReference>
<dbReference type="PIRSF" id="PIRSF000850">
    <property type="entry name" value="Phospholipase_D_PSS"/>
    <property type="match status" value="1"/>
</dbReference>
<dbReference type="CDD" id="cd09134">
    <property type="entry name" value="PLDc_PSS_G_neg_1"/>
    <property type="match status" value="1"/>
</dbReference>
<dbReference type="PANTHER" id="PTHR12586:SF1">
    <property type="entry name" value="CDP-DIACYLGLYCEROL--GLYCEROL-3-PHOSPHATE 3-PHOSPHATIDYLTRANSFERASE, MITOCHONDRIAL"/>
    <property type="match status" value="1"/>
</dbReference>
<dbReference type="InterPro" id="IPR016270">
    <property type="entry name" value="PGS1"/>
</dbReference>
<dbReference type="InterPro" id="IPR001736">
    <property type="entry name" value="PLipase_D/transphosphatidylase"/>
</dbReference>
<sequence length="451" mass="51983">MALATSTIPFIQTLKTISVAADNIQILSTTKDFKQQLLSLIRSARQRIYLAALYLQDDEAGREILEAIYQAKQANPQLDVKIFVDFLRAQRGLMGQAKSIGNVRLYREMAEKYSHSIDILGVPVKSKEVFGVFHLKGFIFDNTLLYSGASINNVYLHQAERYRYDRYHLIKSPILCNSFAEFLKHEIAEFSAVTPLTGYDIPERKKLLPIIKRFKKLLRASRYHFVPSVDCAAEGEVSLTPLLGYGGRRNQLNNTIFDIIRQTQNHLIVYTPYFNFPLKINRAIRGLLRRGVKVDIVVGDKTANDFYIAEPEAFNKIGIVPYVYEMNLRRFVKKNQRYIDKGLLNLNLWLDNGNTFHLKGICSDYQSYLITGHNLNPRACKLDLENGVLIQDNQKLLQEKFENEFATIITHTTQIKHFEEIEDVNDYPEAPKKLMRSVRRAKLDSILNRLL</sequence>
<evidence type="ECO:0000313" key="2">
    <source>
        <dbReference type="Proteomes" id="UP001548189"/>
    </source>
</evidence>
<dbReference type="SUPFAM" id="SSF56024">
    <property type="entry name" value="Phospholipase D/nuclease"/>
    <property type="match status" value="2"/>
</dbReference>
<organism evidence="1 2">
    <name type="scientific">Aliikangiella maris</name>
    <dbReference type="NCBI Taxonomy" id="3162458"/>
    <lineage>
        <taxon>Bacteria</taxon>
        <taxon>Pseudomonadati</taxon>
        <taxon>Pseudomonadota</taxon>
        <taxon>Gammaproteobacteria</taxon>
        <taxon>Oceanospirillales</taxon>
        <taxon>Pleioneaceae</taxon>
        <taxon>Aliikangiella</taxon>
    </lineage>
</organism>
<dbReference type="Pfam" id="PF13091">
    <property type="entry name" value="PLDc_2"/>
    <property type="match status" value="2"/>
</dbReference>
<accession>A0ABV2BW74</accession>
<keyword evidence="1" id="KW-0808">Transferase</keyword>
<dbReference type="PANTHER" id="PTHR12586">
    <property type="entry name" value="CDP-DIACYLGLYCEROL--SERINE O-PHOSPHATIDYLTRANSFERASE"/>
    <property type="match status" value="1"/>
</dbReference>
<protein>
    <submittedName>
        <fullName evidence="1">CDP-diacylglycerol--serine O-phosphatidyltransferase</fullName>
        <ecNumber evidence="1">2.7.8.8</ecNumber>
    </submittedName>
</protein>
<comment type="caution">
    <text evidence="1">The sequence shown here is derived from an EMBL/GenBank/DDBJ whole genome shotgun (WGS) entry which is preliminary data.</text>
</comment>
<dbReference type="NCBIfam" id="NF006946">
    <property type="entry name" value="PRK09428.1"/>
    <property type="match status" value="1"/>
</dbReference>
<dbReference type="Proteomes" id="UP001548189">
    <property type="component" value="Unassembled WGS sequence"/>
</dbReference>
<dbReference type="EMBL" id="JBEVCJ010000018">
    <property type="protein sequence ID" value="MET1256198.1"/>
    <property type="molecule type" value="Genomic_DNA"/>
</dbReference>
<dbReference type="Gene3D" id="3.30.870.10">
    <property type="entry name" value="Endonuclease Chain A"/>
    <property type="match status" value="2"/>
</dbReference>
<reference evidence="1 2" key="1">
    <citation type="submission" date="2024-06" db="EMBL/GenBank/DDBJ databases">
        <authorList>
            <person name="Li F."/>
        </authorList>
    </citation>
    <scope>NUCLEOTIDE SEQUENCE [LARGE SCALE GENOMIC DNA]</scope>
    <source>
        <strain evidence="1 2">GXAS 311</strain>
    </source>
</reference>
<proteinExistence type="predicted"/>
<dbReference type="EC" id="2.7.8.8" evidence="1"/>
<name>A0ABV2BW74_9GAMM</name>
<dbReference type="InterPro" id="IPR025202">
    <property type="entry name" value="PLD-like_dom"/>
</dbReference>
<keyword evidence="2" id="KW-1185">Reference proteome</keyword>